<dbReference type="GO" id="GO:0022857">
    <property type="term" value="F:transmembrane transporter activity"/>
    <property type="evidence" value="ECO:0007669"/>
    <property type="project" value="InterPro"/>
</dbReference>
<feature type="transmembrane region" description="Helical" evidence="5">
    <location>
        <begin position="107"/>
        <end position="125"/>
    </location>
</feature>
<protein>
    <submittedName>
        <fullName evidence="7">CP family cyanate transporter-like MFS transporter</fullName>
    </submittedName>
</protein>
<keyword evidence="8" id="KW-1185">Reference proteome</keyword>
<feature type="transmembrane region" description="Helical" evidence="5">
    <location>
        <begin position="82"/>
        <end position="101"/>
    </location>
</feature>
<dbReference type="InterPro" id="IPR052524">
    <property type="entry name" value="MFS_Cyanate_Porter"/>
</dbReference>
<feature type="transmembrane region" description="Helical" evidence="5">
    <location>
        <begin position="348"/>
        <end position="371"/>
    </location>
</feature>
<sequence length="411" mass="43324">MTTLAAPSGSRAGRILVLVAVLLMSANLRSAVASMSPIFVFIGQDMALSVSAIAVLGMMPPLLFALCGVFTPVLVRRTSLETATVVALVVQAIGLVVRTVAPESSVLILGSALVFGGIGMGNVLLPPLIKRHFPDHIAVMTSVYLTLMAIGTFVPAFMAVPVAEAAGWRASSGVWALLGLIAIVPWVIIAVQQRRAHVQALSDDGPAVEEAEPAVLGKMWRSPVAWAITIVFSVSSMNAYLMFSWLPSMLIDTAGLSAGEAGALMGVFAFMGMPTALLVPMIATRLGSVSKIIYFGVICGLIGYAGLWLLPTTATWVWVVLLGLIPTLFPVALLLVNRRTRSHRSAVALSGFAQSVGYCLGGLGPLLVGVLHDVTGGWTTSYVVMMVLLLAAVWAARVLRVPRPVEADWEK</sequence>
<dbReference type="RefSeq" id="WP_167149298.1">
    <property type="nucleotide sequence ID" value="NZ_JAAMOX010000001.1"/>
</dbReference>
<feature type="transmembrane region" description="Helical" evidence="5">
    <location>
        <begin position="316"/>
        <end position="336"/>
    </location>
</feature>
<feature type="transmembrane region" description="Helical" evidence="5">
    <location>
        <begin position="377"/>
        <end position="396"/>
    </location>
</feature>
<dbReference type="AlphaFoldDB" id="A0A7X5R141"/>
<organism evidence="7 8">
    <name type="scientific">Lysinibacter cavernae</name>
    <dbReference type="NCBI Taxonomy" id="1640652"/>
    <lineage>
        <taxon>Bacteria</taxon>
        <taxon>Bacillati</taxon>
        <taxon>Actinomycetota</taxon>
        <taxon>Actinomycetes</taxon>
        <taxon>Micrococcales</taxon>
        <taxon>Microbacteriaceae</taxon>
        <taxon>Lysinibacter</taxon>
    </lineage>
</organism>
<accession>A0A7X5R141</accession>
<dbReference type="PROSITE" id="PS50850">
    <property type="entry name" value="MFS"/>
    <property type="match status" value="1"/>
</dbReference>
<gene>
    <name evidence="7" type="ORF">FHX76_001445</name>
</gene>
<dbReference type="InterPro" id="IPR036259">
    <property type="entry name" value="MFS_trans_sf"/>
</dbReference>
<dbReference type="Proteomes" id="UP000541033">
    <property type="component" value="Unassembled WGS sequence"/>
</dbReference>
<feature type="transmembrane region" description="Helical" evidence="5">
    <location>
        <begin position="263"/>
        <end position="283"/>
    </location>
</feature>
<dbReference type="GO" id="GO:0005886">
    <property type="term" value="C:plasma membrane"/>
    <property type="evidence" value="ECO:0007669"/>
    <property type="project" value="UniProtKB-SubCell"/>
</dbReference>
<reference evidence="7 8" key="1">
    <citation type="submission" date="2020-02" db="EMBL/GenBank/DDBJ databases">
        <title>Sequencing the genomes of 1000 actinobacteria strains.</title>
        <authorList>
            <person name="Klenk H.-P."/>
        </authorList>
    </citation>
    <scope>NUCLEOTIDE SEQUENCE [LARGE SCALE GENOMIC DNA]</scope>
    <source>
        <strain evidence="7 8">DSM 27960</strain>
    </source>
</reference>
<evidence type="ECO:0000256" key="2">
    <source>
        <dbReference type="ARBA" id="ARBA00022692"/>
    </source>
</evidence>
<evidence type="ECO:0000313" key="7">
    <source>
        <dbReference type="EMBL" id="NIH53577.1"/>
    </source>
</evidence>
<name>A0A7X5R141_9MICO</name>
<evidence type="ECO:0000256" key="3">
    <source>
        <dbReference type="ARBA" id="ARBA00022989"/>
    </source>
</evidence>
<feature type="domain" description="Major facilitator superfamily (MFS) profile" evidence="6">
    <location>
        <begin position="15"/>
        <end position="403"/>
    </location>
</feature>
<evidence type="ECO:0000313" key="8">
    <source>
        <dbReference type="Proteomes" id="UP000541033"/>
    </source>
</evidence>
<evidence type="ECO:0000256" key="5">
    <source>
        <dbReference type="SAM" id="Phobius"/>
    </source>
</evidence>
<dbReference type="InterPro" id="IPR020846">
    <property type="entry name" value="MFS_dom"/>
</dbReference>
<evidence type="ECO:0000256" key="1">
    <source>
        <dbReference type="ARBA" id="ARBA00004651"/>
    </source>
</evidence>
<dbReference type="Gene3D" id="1.20.1250.20">
    <property type="entry name" value="MFS general substrate transporter like domains"/>
    <property type="match status" value="1"/>
</dbReference>
<dbReference type="EMBL" id="JAAMOX010000001">
    <property type="protein sequence ID" value="NIH53577.1"/>
    <property type="molecule type" value="Genomic_DNA"/>
</dbReference>
<proteinExistence type="predicted"/>
<dbReference type="InterPro" id="IPR011701">
    <property type="entry name" value="MFS"/>
</dbReference>
<feature type="transmembrane region" description="Helical" evidence="5">
    <location>
        <begin position="224"/>
        <end position="243"/>
    </location>
</feature>
<keyword evidence="2 5" id="KW-0812">Transmembrane</keyword>
<comment type="subcellular location">
    <subcellularLocation>
        <location evidence="1">Cell membrane</location>
        <topology evidence="1">Multi-pass membrane protein</topology>
    </subcellularLocation>
</comment>
<feature type="transmembrane region" description="Helical" evidence="5">
    <location>
        <begin position="292"/>
        <end position="310"/>
    </location>
</feature>
<dbReference type="PANTHER" id="PTHR23523">
    <property type="match status" value="1"/>
</dbReference>
<keyword evidence="4 5" id="KW-0472">Membrane</keyword>
<feature type="transmembrane region" description="Helical" evidence="5">
    <location>
        <begin position="172"/>
        <end position="191"/>
    </location>
</feature>
<evidence type="ECO:0000256" key="4">
    <source>
        <dbReference type="ARBA" id="ARBA00023136"/>
    </source>
</evidence>
<dbReference type="Pfam" id="PF07690">
    <property type="entry name" value="MFS_1"/>
    <property type="match status" value="1"/>
</dbReference>
<dbReference type="SUPFAM" id="SSF103473">
    <property type="entry name" value="MFS general substrate transporter"/>
    <property type="match status" value="1"/>
</dbReference>
<keyword evidence="3 5" id="KW-1133">Transmembrane helix</keyword>
<comment type="caution">
    <text evidence="7">The sequence shown here is derived from an EMBL/GenBank/DDBJ whole genome shotgun (WGS) entry which is preliminary data.</text>
</comment>
<evidence type="ECO:0000259" key="6">
    <source>
        <dbReference type="PROSITE" id="PS50850"/>
    </source>
</evidence>
<feature type="transmembrane region" description="Helical" evidence="5">
    <location>
        <begin position="137"/>
        <end position="160"/>
    </location>
</feature>
<feature type="transmembrane region" description="Helical" evidence="5">
    <location>
        <begin position="46"/>
        <end position="70"/>
    </location>
</feature>
<dbReference type="PANTHER" id="PTHR23523:SF2">
    <property type="entry name" value="2-NITROIMIDAZOLE TRANSPORTER"/>
    <property type="match status" value="1"/>
</dbReference>